<organism evidence="2 3">
    <name type="scientific">Bacterioplanoides pacificum</name>
    <dbReference type="NCBI Taxonomy" id="1171596"/>
    <lineage>
        <taxon>Bacteria</taxon>
        <taxon>Pseudomonadati</taxon>
        <taxon>Pseudomonadota</taxon>
        <taxon>Gammaproteobacteria</taxon>
        <taxon>Oceanospirillales</taxon>
        <taxon>Oceanospirillaceae</taxon>
        <taxon>Bacterioplanoides</taxon>
    </lineage>
</organism>
<proteinExistence type="predicted"/>
<evidence type="ECO:0000313" key="3">
    <source>
        <dbReference type="Proteomes" id="UP001595722"/>
    </source>
</evidence>
<dbReference type="RefSeq" id="WP_376866287.1">
    <property type="nucleotide sequence ID" value="NZ_JBHRYB010000007.1"/>
</dbReference>
<name>A0ABV7VS74_9GAMM</name>
<feature type="domain" description="SnoaL-like" evidence="1">
    <location>
        <begin position="19"/>
        <end position="118"/>
    </location>
</feature>
<dbReference type="Proteomes" id="UP001595722">
    <property type="component" value="Unassembled WGS sequence"/>
</dbReference>
<keyword evidence="3" id="KW-1185">Reference proteome</keyword>
<evidence type="ECO:0000259" key="1">
    <source>
        <dbReference type="Pfam" id="PF12680"/>
    </source>
</evidence>
<dbReference type="InterPro" id="IPR032710">
    <property type="entry name" value="NTF2-like_dom_sf"/>
</dbReference>
<dbReference type="Pfam" id="PF12680">
    <property type="entry name" value="SnoaL_2"/>
    <property type="match status" value="1"/>
</dbReference>
<reference evidence="3" key="1">
    <citation type="journal article" date="2019" name="Int. J. Syst. Evol. Microbiol.">
        <title>The Global Catalogue of Microorganisms (GCM) 10K type strain sequencing project: providing services to taxonomists for standard genome sequencing and annotation.</title>
        <authorList>
            <consortium name="The Broad Institute Genomics Platform"/>
            <consortium name="The Broad Institute Genome Sequencing Center for Infectious Disease"/>
            <person name="Wu L."/>
            <person name="Ma J."/>
        </authorList>
    </citation>
    <scope>NUCLEOTIDE SEQUENCE [LARGE SCALE GENOMIC DNA]</scope>
    <source>
        <strain evidence="3">KCTC 42424</strain>
    </source>
</reference>
<gene>
    <name evidence="2" type="ORF">ACFOMG_09625</name>
</gene>
<comment type="caution">
    <text evidence="2">The sequence shown here is derived from an EMBL/GenBank/DDBJ whole genome shotgun (WGS) entry which is preliminary data.</text>
</comment>
<accession>A0ABV7VS74</accession>
<dbReference type="EMBL" id="JBHRYB010000007">
    <property type="protein sequence ID" value="MFC3680354.1"/>
    <property type="molecule type" value="Genomic_DNA"/>
</dbReference>
<evidence type="ECO:0000313" key="2">
    <source>
        <dbReference type="EMBL" id="MFC3680354.1"/>
    </source>
</evidence>
<dbReference type="SUPFAM" id="SSF54427">
    <property type="entry name" value="NTF2-like"/>
    <property type="match status" value="1"/>
</dbReference>
<sequence length="167" mass="19873">MNPRQDAQQSEQQQQQQLIEDFYRAFQQKDFAFMAQCYHPDAYFRDEAFELSGNEPGAMWHMLCERGQDMTLEFSVAQNNGRTSAHWEARYTFSQTGRTVHNIIDAEFEFKEGKIVHHIDRFNFWRWSRQALGLPGLLLGWSPFLRHKVSRMAMTSLQRFMANNHYQ</sequence>
<dbReference type="Gene3D" id="3.10.450.50">
    <property type="match status" value="1"/>
</dbReference>
<protein>
    <submittedName>
        <fullName evidence="2">Nuclear transport factor 2 family protein</fullName>
    </submittedName>
</protein>
<dbReference type="InterPro" id="IPR037401">
    <property type="entry name" value="SnoaL-like"/>
</dbReference>